<dbReference type="OrthoDB" id="10462793at2759"/>
<sequence length="74" mass="8550">MNSDNTPMQGVVFQELSKDELITLLDNKLDEKLAPINDSLKAIKLELESLSQRPSLNSEMRRTRMDKEQGFREL</sequence>
<evidence type="ECO:0000313" key="3">
    <source>
        <dbReference type="Proteomes" id="UP000720189"/>
    </source>
</evidence>
<reference evidence="2" key="1">
    <citation type="journal article" date="2021" name="Nat. Commun.">
        <title>Genetic determinants of endophytism in the Arabidopsis root mycobiome.</title>
        <authorList>
            <person name="Mesny F."/>
            <person name="Miyauchi S."/>
            <person name="Thiergart T."/>
            <person name="Pickel B."/>
            <person name="Atanasova L."/>
            <person name="Karlsson M."/>
            <person name="Huettel B."/>
            <person name="Barry K.W."/>
            <person name="Haridas S."/>
            <person name="Chen C."/>
            <person name="Bauer D."/>
            <person name="Andreopoulos W."/>
            <person name="Pangilinan J."/>
            <person name="LaButti K."/>
            <person name="Riley R."/>
            <person name="Lipzen A."/>
            <person name="Clum A."/>
            <person name="Drula E."/>
            <person name="Henrissat B."/>
            <person name="Kohler A."/>
            <person name="Grigoriev I.V."/>
            <person name="Martin F.M."/>
            <person name="Hacquard S."/>
        </authorList>
    </citation>
    <scope>NUCLEOTIDE SEQUENCE</scope>
    <source>
        <strain evidence="2">MPI-CAGE-AT-0023</strain>
    </source>
</reference>
<accession>A0A9P9GFI4</accession>
<comment type="caution">
    <text evidence="2">The sequence shown here is derived from an EMBL/GenBank/DDBJ whole genome shotgun (WGS) entry which is preliminary data.</text>
</comment>
<protein>
    <submittedName>
        <fullName evidence="2">Uncharacterized protein</fullName>
    </submittedName>
</protein>
<gene>
    <name evidence="2" type="ORF">BKA55DRAFT_694092</name>
</gene>
<feature type="region of interest" description="Disordered" evidence="1">
    <location>
        <begin position="51"/>
        <end position="74"/>
    </location>
</feature>
<evidence type="ECO:0000256" key="1">
    <source>
        <dbReference type="SAM" id="MobiDB-lite"/>
    </source>
</evidence>
<dbReference type="RefSeq" id="XP_046045464.1">
    <property type="nucleotide sequence ID" value="XM_046199996.1"/>
</dbReference>
<keyword evidence="3" id="KW-1185">Reference proteome</keyword>
<feature type="compositionally biased region" description="Basic and acidic residues" evidence="1">
    <location>
        <begin position="59"/>
        <end position="74"/>
    </location>
</feature>
<dbReference type="EMBL" id="JAGMUX010000015">
    <property type="protein sequence ID" value="KAH7237605.1"/>
    <property type="molecule type" value="Genomic_DNA"/>
</dbReference>
<dbReference type="Proteomes" id="UP000720189">
    <property type="component" value="Unassembled WGS sequence"/>
</dbReference>
<proteinExistence type="predicted"/>
<dbReference type="AlphaFoldDB" id="A0A9P9GFI4"/>
<organism evidence="2 3">
    <name type="scientific">Fusarium redolens</name>
    <dbReference type="NCBI Taxonomy" id="48865"/>
    <lineage>
        <taxon>Eukaryota</taxon>
        <taxon>Fungi</taxon>
        <taxon>Dikarya</taxon>
        <taxon>Ascomycota</taxon>
        <taxon>Pezizomycotina</taxon>
        <taxon>Sordariomycetes</taxon>
        <taxon>Hypocreomycetidae</taxon>
        <taxon>Hypocreales</taxon>
        <taxon>Nectriaceae</taxon>
        <taxon>Fusarium</taxon>
        <taxon>Fusarium redolens species complex</taxon>
    </lineage>
</organism>
<dbReference type="GeneID" id="70229950"/>
<evidence type="ECO:0000313" key="2">
    <source>
        <dbReference type="EMBL" id="KAH7237605.1"/>
    </source>
</evidence>
<name>A0A9P9GFI4_FUSRE</name>